<sequence>MNQQQLRPLYLIGIAASAYALWYFATAGSNLYAIAFGLVTVVLVVRLRKLIAGS</sequence>
<evidence type="ECO:0000313" key="5">
    <source>
        <dbReference type="Proteomes" id="UP000324021"/>
    </source>
</evidence>
<keyword evidence="1" id="KW-0472">Membrane</keyword>
<keyword evidence="1" id="KW-0812">Transmembrane</keyword>
<keyword evidence="4" id="KW-1185">Reference proteome</keyword>
<evidence type="ECO:0000313" key="3">
    <source>
        <dbReference type="EMBL" id="SET55590.1"/>
    </source>
</evidence>
<keyword evidence="1" id="KW-1133">Transmembrane helix</keyword>
<gene>
    <name evidence="3" type="ORF">SAMN04488694_10876</name>
    <name evidence="2" type="ORF">SAMN05192552_101158</name>
</gene>
<evidence type="ECO:0000313" key="4">
    <source>
        <dbReference type="Proteomes" id="UP000199320"/>
    </source>
</evidence>
<dbReference type="OrthoDB" id="192846at2157"/>
<evidence type="ECO:0000313" key="2">
    <source>
        <dbReference type="EMBL" id="SDD03674.1"/>
    </source>
</evidence>
<feature type="transmembrane region" description="Helical" evidence="1">
    <location>
        <begin position="7"/>
        <end position="25"/>
    </location>
</feature>
<reference evidence="4 5" key="1">
    <citation type="submission" date="2016-10" db="EMBL/GenBank/DDBJ databases">
        <authorList>
            <person name="Varghese N."/>
            <person name="Submissions S."/>
        </authorList>
    </citation>
    <scope>NUCLEOTIDE SEQUENCE [LARGE SCALE GENOMIC DNA]</scope>
    <source>
        <strain evidence="2 5">CDM_1</strain>
        <strain evidence="4">CDM_6</strain>
    </source>
</reference>
<dbReference type="Proteomes" id="UP000199320">
    <property type="component" value="Unassembled WGS sequence"/>
</dbReference>
<reference evidence="3" key="2">
    <citation type="submission" date="2016-10" db="EMBL/GenBank/DDBJ databases">
        <authorList>
            <person name="de Groot N.N."/>
        </authorList>
    </citation>
    <scope>NUCLEOTIDE SEQUENCE [LARGE SCALE GENOMIC DNA]</scope>
    <source>
        <strain evidence="3">CDM_6</strain>
    </source>
</reference>
<accession>A0A1G6RH43</accession>
<dbReference type="EMBL" id="FMZP01000011">
    <property type="protein sequence ID" value="SDD03674.1"/>
    <property type="molecule type" value="Genomic_DNA"/>
</dbReference>
<evidence type="ECO:0000256" key="1">
    <source>
        <dbReference type="SAM" id="Phobius"/>
    </source>
</evidence>
<dbReference type="EMBL" id="FOIC01000008">
    <property type="protein sequence ID" value="SET55590.1"/>
    <property type="molecule type" value="Genomic_DNA"/>
</dbReference>
<proteinExistence type="predicted"/>
<protein>
    <submittedName>
        <fullName evidence="2">Uncharacterized protein</fullName>
    </submittedName>
</protein>
<name>A0A1G6RH43_9EURY</name>
<feature type="transmembrane region" description="Helical" evidence="1">
    <location>
        <begin position="31"/>
        <end position="47"/>
    </location>
</feature>
<dbReference type="RefSeq" id="WP_175542184.1">
    <property type="nucleotide sequence ID" value="NZ_FMZP01000011.1"/>
</dbReference>
<organism evidence="2 5">
    <name type="scientific">Natrinema hispanicum</name>
    <dbReference type="NCBI Taxonomy" id="392421"/>
    <lineage>
        <taxon>Archaea</taxon>
        <taxon>Methanobacteriati</taxon>
        <taxon>Methanobacteriota</taxon>
        <taxon>Stenosarchaea group</taxon>
        <taxon>Halobacteria</taxon>
        <taxon>Halobacteriales</taxon>
        <taxon>Natrialbaceae</taxon>
        <taxon>Natrinema</taxon>
    </lineage>
</organism>
<dbReference type="AlphaFoldDB" id="A0A1G6RH43"/>
<dbReference type="Proteomes" id="UP000324021">
    <property type="component" value="Unassembled WGS sequence"/>
</dbReference>